<proteinExistence type="predicted"/>
<dbReference type="PANTHER" id="PTHR34406:SF1">
    <property type="entry name" value="PROTEIN YCEI"/>
    <property type="match status" value="1"/>
</dbReference>
<organism evidence="2 3">
    <name type="scientific">Acinetobacter sichuanensis</name>
    <dbReference type="NCBI Taxonomy" id="2136183"/>
    <lineage>
        <taxon>Bacteria</taxon>
        <taxon>Pseudomonadati</taxon>
        <taxon>Pseudomonadota</taxon>
        <taxon>Gammaproteobacteria</taxon>
        <taxon>Moraxellales</taxon>
        <taxon>Moraxellaceae</taxon>
        <taxon>Acinetobacter</taxon>
    </lineage>
</organism>
<dbReference type="Proteomes" id="UP000240957">
    <property type="component" value="Unassembled WGS sequence"/>
</dbReference>
<sequence>MDTLFMQLLYSAKSVLQGQWASPLLLAMGLMTIPLSHAADWRMDTQQANMSFKTTGMMSVEGVFPAFESRLQGDLFKPENLQIEVKIYTDQVVTGKRISDEMLKGASFFNVKKYPYATFSSNRIQIIDQQHSKVQGDLTLAGITRSIEFKVKLSKPRIDANTQIMTVYASADIVINRNNWGMTSFSGLVDPMVILHLKIPFVSTGKESP</sequence>
<protein>
    <recommendedName>
        <fullName evidence="1">Lipid/polyisoprenoid-binding YceI-like domain-containing protein</fullName>
    </recommendedName>
</protein>
<dbReference type="Gene3D" id="2.40.128.110">
    <property type="entry name" value="Lipid/polyisoprenoid-binding, YceI-like"/>
    <property type="match status" value="1"/>
</dbReference>
<dbReference type="SUPFAM" id="SSF101874">
    <property type="entry name" value="YceI-like"/>
    <property type="match status" value="1"/>
</dbReference>
<name>A0A371YR22_9GAMM</name>
<evidence type="ECO:0000313" key="2">
    <source>
        <dbReference type="EMBL" id="RFC83908.1"/>
    </source>
</evidence>
<dbReference type="AlphaFoldDB" id="A0A371YR22"/>
<dbReference type="Pfam" id="PF04264">
    <property type="entry name" value="YceI"/>
    <property type="match status" value="1"/>
</dbReference>
<dbReference type="SMART" id="SM00867">
    <property type="entry name" value="YceI"/>
    <property type="match status" value="1"/>
</dbReference>
<dbReference type="PANTHER" id="PTHR34406">
    <property type="entry name" value="PROTEIN YCEI"/>
    <property type="match status" value="1"/>
</dbReference>
<dbReference type="OrthoDB" id="9811006at2"/>
<dbReference type="InterPro" id="IPR036761">
    <property type="entry name" value="TTHA0802/YceI-like_sf"/>
</dbReference>
<dbReference type="EMBL" id="PYIX02000011">
    <property type="protein sequence ID" value="RFC83908.1"/>
    <property type="molecule type" value="Genomic_DNA"/>
</dbReference>
<evidence type="ECO:0000313" key="3">
    <source>
        <dbReference type="Proteomes" id="UP000240957"/>
    </source>
</evidence>
<feature type="domain" description="Lipid/polyisoprenoid-binding YceI-like" evidence="1">
    <location>
        <begin position="40"/>
        <end position="202"/>
    </location>
</feature>
<reference evidence="2 3" key="1">
    <citation type="submission" date="2018-08" db="EMBL/GenBank/DDBJ databases">
        <title>The draft genome of Acinetobacter sichuanensis strain WCHAc060041.</title>
        <authorList>
            <person name="Qin J."/>
            <person name="Feng Y."/>
            <person name="Zong Z."/>
        </authorList>
    </citation>
    <scope>NUCLEOTIDE SEQUENCE [LARGE SCALE GENOMIC DNA]</scope>
    <source>
        <strain evidence="2 3">WCHAc060041</strain>
    </source>
</reference>
<accession>A0A371YR22</accession>
<dbReference type="InterPro" id="IPR007372">
    <property type="entry name" value="Lipid/polyisoprenoid-bd_YceI"/>
</dbReference>
<gene>
    <name evidence="2" type="ORF">C9E89_008885</name>
</gene>
<comment type="caution">
    <text evidence="2">The sequence shown here is derived from an EMBL/GenBank/DDBJ whole genome shotgun (WGS) entry which is preliminary data.</text>
</comment>
<evidence type="ECO:0000259" key="1">
    <source>
        <dbReference type="SMART" id="SM00867"/>
    </source>
</evidence>